<evidence type="ECO:0000256" key="3">
    <source>
        <dbReference type="ARBA" id="ARBA00022741"/>
    </source>
</evidence>
<evidence type="ECO:0000259" key="6">
    <source>
        <dbReference type="PROSITE" id="PS50011"/>
    </source>
</evidence>
<dbReference type="SUPFAM" id="SSF56112">
    <property type="entry name" value="Protein kinase-like (PK-like)"/>
    <property type="match status" value="1"/>
</dbReference>
<dbReference type="GO" id="GO:0005856">
    <property type="term" value="C:cytoskeleton"/>
    <property type="evidence" value="ECO:0007669"/>
    <property type="project" value="TreeGrafter"/>
</dbReference>
<dbReference type="Gene3D" id="1.10.510.10">
    <property type="entry name" value="Transferase(Phosphotransferase) domain 1"/>
    <property type="match status" value="1"/>
</dbReference>
<evidence type="ECO:0000256" key="4">
    <source>
        <dbReference type="ARBA" id="ARBA00022777"/>
    </source>
</evidence>
<proteinExistence type="predicted"/>
<dbReference type="WBParaSite" id="Csp11.Scaffold578.g4502.t1">
    <property type="protein sequence ID" value="Csp11.Scaffold578.g4502.t1"/>
    <property type="gene ID" value="Csp11.Scaffold578.g4502"/>
</dbReference>
<dbReference type="GO" id="GO:0005737">
    <property type="term" value="C:cytoplasm"/>
    <property type="evidence" value="ECO:0007669"/>
    <property type="project" value="TreeGrafter"/>
</dbReference>
<evidence type="ECO:0000256" key="5">
    <source>
        <dbReference type="ARBA" id="ARBA00022840"/>
    </source>
</evidence>
<dbReference type="AlphaFoldDB" id="A0A1I7TC50"/>
<dbReference type="InterPro" id="IPR000719">
    <property type="entry name" value="Prot_kinase_dom"/>
</dbReference>
<accession>A0A1I7TC50</accession>
<keyword evidence="7" id="KW-1185">Reference proteome</keyword>
<dbReference type="GO" id="GO:0005524">
    <property type="term" value="F:ATP binding"/>
    <property type="evidence" value="ECO:0007669"/>
    <property type="project" value="UniProtKB-KW"/>
</dbReference>
<organism evidence="7 8">
    <name type="scientific">Caenorhabditis tropicalis</name>
    <dbReference type="NCBI Taxonomy" id="1561998"/>
    <lineage>
        <taxon>Eukaryota</taxon>
        <taxon>Metazoa</taxon>
        <taxon>Ecdysozoa</taxon>
        <taxon>Nematoda</taxon>
        <taxon>Chromadorea</taxon>
        <taxon>Rhabditida</taxon>
        <taxon>Rhabditina</taxon>
        <taxon>Rhabditomorpha</taxon>
        <taxon>Rhabditoidea</taxon>
        <taxon>Rhabditidae</taxon>
        <taxon>Peloderinae</taxon>
        <taxon>Caenorhabditis</taxon>
    </lineage>
</organism>
<dbReference type="PANTHER" id="PTHR24058:SF112">
    <property type="entry name" value="DUAL SPECIFICITY TYROSINE-PHOSPHORYLATION-REGULATED KINASE 3 HOMOLOG-RELATED"/>
    <property type="match status" value="1"/>
</dbReference>
<name>A0A1I7TC50_9PELO</name>
<sequence>MSSEVGADPKDVKDDNYRYLLKLRKNNYCVDMPRHPIQNKGLTSKGVLNYYSHRLSPFEKLECKNYQEIHCLPMNDTKIKAPENALAINYFKSYYELAVGDHIDYWYSIDKVIAKGRYGVVGAATEGKTRRKVAIKIMYKYSPKIYADCMSMMRIQEQDKDGSSYCVRMLNYGFFRGYHYIVMDPYDTDLKKYMDEHHPDGIDLDQIGKMTRSVLHGLVFLAKIGVVHADIQPSNILMNLNNTKELRIGGFGLSRRIISCVDHAKCQEKEYRAPEVFVYGRQTPAIDMWSFGCLIAEMTNNKIFIQGENTDDQFFAIQEIIGIPKKEFLASFSAKSYFYSSFTDPTPNHTVFRNGREQVDHGFCKASKDRQIPGTRPLRSIFRKSEEKDLLDFMTRALTWMPKRRITPQQALVHPFFVLCKTDISPIFREYKAPLKELT</sequence>
<dbReference type="eggNOG" id="KOG0667">
    <property type="taxonomic scope" value="Eukaryota"/>
</dbReference>
<evidence type="ECO:0000313" key="8">
    <source>
        <dbReference type="WBParaSite" id="Csp11.Scaffold578.g4502.t1"/>
    </source>
</evidence>
<dbReference type="InterPro" id="IPR050494">
    <property type="entry name" value="Ser_Thr_dual-spec_kinase"/>
</dbReference>
<keyword evidence="1" id="KW-0723">Serine/threonine-protein kinase</keyword>
<reference evidence="8" key="1">
    <citation type="submission" date="2016-11" db="UniProtKB">
        <authorList>
            <consortium name="WormBaseParasite"/>
        </authorList>
    </citation>
    <scope>IDENTIFICATION</scope>
</reference>
<dbReference type="PROSITE" id="PS50011">
    <property type="entry name" value="PROTEIN_KINASE_DOM"/>
    <property type="match status" value="1"/>
</dbReference>
<keyword evidence="2" id="KW-0808">Transferase</keyword>
<dbReference type="Pfam" id="PF00069">
    <property type="entry name" value="Pkinase"/>
    <property type="match status" value="1"/>
</dbReference>
<keyword evidence="3" id="KW-0547">Nucleotide-binding</keyword>
<protein>
    <submittedName>
        <fullName evidence="8">Protein kinase domain-containing protein</fullName>
    </submittedName>
</protein>
<keyword evidence="4" id="KW-0418">Kinase</keyword>
<evidence type="ECO:0000313" key="7">
    <source>
        <dbReference type="Proteomes" id="UP000095282"/>
    </source>
</evidence>
<dbReference type="PANTHER" id="PTHR24058">
    <property type="entry name" value="DUAL SPECIFICITY PROTEIN KINASE"/>
    <property type="match status" value="1"/>
</dbReference>
<evidence type="ECO:0000256" key="1">
    <source>
        <dbReference type="ARBA" id="ARBA00022527"/>
    </source>
</evidence>
<dbReference type="GO" id="GO:0004674">
    <property type="term" value="F:protein serine/threonine kinase activity"/>
    <property type="evidence" value="ECO:0007669"/>
    <property type="project" value="UniProtKB-KW"/>
</dbReference>
<dbReference type="Gene3D" id="3.30.200.20">
    <property type="entry name" value="Phosphorylase Kinase, domain 1"/>
    <property type="match status" value="1"/>
</dbReference>
<feature type="domain" description="Protein kinase" evidence="6">
    <location>
        <begin position="107"/>
        <end position="417"/>
    </location>
</feature>
<dbReference type="SMART" id="SM00220">
    <property type="entry name" value="S_TKc"/>
    <property type="match status" value="1"/>
</dbReference>
<dbReference type="STRING" id="1561998.A0A1I7TC50"/>
<keyword evidence="5" id="KW-0067">ATP-binding</keyword>
<dbReference type="InterPro" id="IPR011009">
    <property type="entry name" value="Kinase-like_dom_sf"/>
</dbReference>
<dbReference type="Proteomes" id="UP000095282">
    <property type="component" value="Unplaced"/>
</dbReference>
<evidence type="ECO:0000256" key="2">
    <source>
        <dbReference type="ARBA" id="ARBA00022679"/>
    </source>
</evidence>
<dbReference type="GO" id="GO:0005634">
    <property type="term" value="C:nucleus"/>
    <property type="evidence" value="ECO:0007669"/>
    <property type="project" value="TreeGrafter"/>
</dbReference>